<dbReference type="EMBL" id="FQ790253">
    <property type="protein sequence ID" value="CCD33631.1"/>
    <property type="molecule type" value="Genomic_DNA"/>
</dbReference>
<gene>
    <name evidence="2" type="ORF">BofuT4_uP068470.1</name>
</gene>
<evidence type="ECO:0000313" key="2">
    <source>
        <dbReference type="EMBL" id="CCD33631.1"/>
    </source>
</evidence>
<feature type="signal peptide" evidence="1">
    <location>
        <begin position="1"/>
        <end position="18"/>
    </location>
</feature>
<dbReference type="InParanoid" id="G2XQU4"/>
<protein>
    <recommendedName>
        <fullName evidence="4">Secreted protein</fullName>
    </recommendedName>
</protein>
<evidence type="ECO:0000256" key="1">
    <source>
        <dbReference type="SAM" id="SignalP"/>
    </source>
</evidence>
<sequence>MYYVLCIILFICVSSIASIPKNSNVKLSRQNLPSSRLNPSHITAHDVSHAKRPCLNEREDDEFMPALAYRLRRSCWPSRNR</sequence>
<dbReference type="Proteomes" id="UP000008177">
    <property type="component" value="Unplaced contigs"/>
</dbReference>
<feature type="chain" id="PRO_5003439577" description="Secreted protein" evidence="1">
    <location>
        <begin position="19"/>
        <end position="81"/>
    </location>
</feature>
<name>G2XQU4_BOTF4</name>
<evidence type="ECO:0000313" key="3">
    <source>
        <dbReference type="Proteomes" id="UP000008177"/>
    </source>
</evidence>
<accession>G2XQU4</accession>
<organism evidence="2 3">
    <name type="scientific">Botryotinia fuckeliana (strain T4)</name>
    <name type="common">Noble rot fungus</name>
    <name type="synonym">Botrytis cinerea</name>
    <dbReference type="NCBI Taxonomy" id="999810"/>
    <lineage>
        <taxon>Eukaryota</taxon>
        <taxon>Fungi</taxon>
        <taxon>Dikarya</taxon>
        <taxon>Ascomycota</taxon>
        <taxon>Pezizomycotina</taxon>
        <taxon>Leotiomycetes</taxon>
        <taxon>Helotiales</taxon>
        <taxon>Sclerotiniaceae</taxon>
        <taxon>Botrytis</taxon>
    </lineage>
</organism>
<dbReference type="AlphaFoldDB" id="G2XQU4"/>
<keyword evidence="1" id="KW-0732">Signal</keyword>
<reference evidence="3" key="1">
    <citation type="journal article" date="2011" name="PLoS Genet.">
        <title>Genomic analysis of the necrotrophic fungal pathogens Sclerotinia sclerotiorum and Botrytis cinerea.</title>
        <authorList>
            <person name="Amselem J."/>
            <person name="Cuomo C.A."/>
            <person name="van Kan J.A."/>
            <person name="Viaud M."/>
            <person name="Benito E.P."/>
            <person name="Couloux A."/>
            <person name="Coutinho P.M."/>
            <person name="de Vries R.P."/>
            <person name="Dyer P.S."/>
            <person name="Fillinger S."/>
            <person name="Fournier E."/>
            <person name="Gout L."/>
            <person name="Hahn M."/>
            <person name="Kohn L."/>
            <person name="Lapalu N."/>
            <person name="Plummer K.M."/>
            <person name="Pradier J.M."/>
            <person name="Quevillon E."/>
            <person name="Sharon A."/>
            <person name="Simon A."/>
            <person name="ten Have A."/>
            <person name="Tudzynski B."/>
            <person name="Tudzynski P."/>
            <person name="Wincker P."/>
            <person name="Andrew M."/>
            <person name="Anthouard V."/>
            <person name="Beever R.E."/>
            <person name="Beffa R."/>
            <person name="Benoit I."/>
            <person name="Bouzid O."/>
            <person name="Brault B."/>
            <person name="Chen Z."/>
            <person name="Choquer M."/>
            <person name="Collemare J."/>
            <person name="Cotton P."/>
            <person name="Danchin E.G."/>
            <person name="Da Silva C."/>
            <person name="Gautier A."/>
            <person name="Giraud C."/>
            <person name="Giraud T."/>
            <person name="Gonzalez C."/>
            <person name="Grossetete S."/>
            <person name="Guldener U."/>
            <person name="Henrissat B."/>
            <person name="Howlett B.J."/>
            <person name="Kodira C."/>
            <person name="Kretschmer M."/>
            <person name="Lappartient A."/>
            <person name="Leroch M."/>
            <person name="Levis C."/>
            <person name="Mauceli E."/>
            <person name="Neuveglise C."/>
            <person name="Oeser B."/>
            <person name="Pearson M."/>
            <person name="Poulain J."/>
            <person name="Poussereau N."/>
            <person name="Quesneville H."/>
            <person name="Rascle C."/>
            <person name="Schumacher J."/>
            <person name="Segurens B."/>
            <person name="Sexton A."/>
            <person name="Silva E."/>
            <person name="Sirven C."/>
            <person name="Soanes D.M."/>
            <person name="Talbot N.J."/>
            <person name="Templeton M."/>
            <person name="Yandava C."/>
            <person name="Yarden O."/>
            <person name="Zeng Q."/>
            <person name="Rollins J.A."/>
            <person name="Lebrun M.H."/>
            <person name="Dickman M."/>
        </authorList>
    </citation>
    <scope>NUCLEOTIDE SEQUENCE [LARGE SCALE GENOMIC DNA]</scope>
    <source>
        <strain evidence="3">T4</strain>
    </source>
</reference>
<proteinExistence type="predicted"/>
<dbReference type="HOGENOM" id="CLU_2573597_0_0_1"/>
<evidence type="ECO:0008006" key="4">
    <source>
        <dbReference type="Google" id="ProtNLM"/>
    </source>
</evidence>